<keyword evidence="11" id="KW-1185">Reference proteome</keyword>
<evidence type="ECO:0000256" key="1">
    <source>
        <dbReference type="ARBA" id="ARBA00004141"/>
    </source>
</evidence>
<feature type="transmembrane region" description="Helical" evidence="8">
    <location>
        <begin position="45"/>
        <end position="75"/>
    </location>
</feature>
<feature type="transmembrane region" description="Helical" evidence="8">
    <location>
        <begin position="692"/>
        <end position="715"/>
    </location>
</feature>
<proteinExistence type="predicted"/>
<dbReference type="PANTHER" id="PTHR45695">
    <property type="entry name" value="LEUCOKININ RECEPTOR-RELATED"/>
    <property type="match status" value="1"/>
</dbReference>
<evidence type="ECO:0000259" key="9">
    <source>
        <dbReference type="PROSITE" id="PS50262"/>
    </source>
</evidence>
<dbReference type="SUPFAM" id="SSF81321">
    <property type="entry name" value="Family A G protein-coupled receptor-like"/>
    <property type="match status" value="3"/>
</dbReference>
<feature type="transmembrane region" description="Helical" evidence="8">
    <location>
        <begin position="87"/>
        <end position="108"/>
    </location>
</feature>
<keyword evidence="3 8" id="KW-1133">Transmembrane helix</keyword>
<feature type="transmembrane region" description="Helical" evidence="8">
    <location>
        <begin position="790"/>
        <end position="811"/>
    </location>
</feature>
<keyword evidence="5 8" id="KW-0472">Membrane</keyword>
<feature type="transmembrane region" description="Helical" evidence="8">
    <location>
        <begin position="6"/>
        <end position="33"/>
    </location>
</feature>
<reference evidence="10 11" key="1">
    <citation type="submission" date="2022-05" db="EMBL/GenBank/DDBJ databases">
        <authorList>
            <consortium name="Genoscope - CEA"/>
            <person name="William W."/>
        </authorList>
    </citation>
    <scope>NUCLEOTIDE SEQUENCE [LARGE SCALE GENOMIC DNA]</scope>
</reference>
<keyword evidence="6" id="KW-0675">Receptor</keyword>
<dbReference type="PANTHER" id="PTHR45695:SF9">
    <property type="entry name" value="LEUCOKININ RECEPTOR"/>
    <property type="match status" value="1"/>
</dbReference>
<feature type="transmembrane region" description="Helical" evidence="8">
    <location>
        <begin position="227"/>
        <end position="252"/>
    </location>
</feature>
<evidence type="ECO:0000256" key="8">
    <source>
        <dbReference type="SAM" id="Phobius"/>
    </source>
</evidence>
<keyword evidence="4" id="KW-0297">G-protein coupled receptor</keyword>
<dbReference type="InterPro" id="IPR017452">
    <property type="entry name" value="GPCR_Rhodpsn_7TM"/>
</dbReference>
<organism evidence="10 11">
    <name type="scientific">Porites lobata</name>
    <dbReference type="NCBI Taxonomy" id="104759"/>
    <lineage>
        <taxon>Eukaryota</taxon>
        <taxon>Metazoa</taxon>
        <taxon>Cnidaria</taxon>
        <taxon>Anthozoa</taxon>
        <taxon>Hexacorallia</taxon>
        <taxon>Scleractinia</taxon>
        <taxon>Fungiina</taxon>
        <taxon>Poritidae</taxon>
        <taxon>Porites</taxon>
    </lineage>
</organism>
<evidence type="ECO:0000256" key="7">
    <source>
        <dbReference type="ARBA" id="ARBA00023224"/>
    </source>
</evidence>
<comment type="subcellular location">
    <subcellularLocation>
        <location evidence="1">Membrane</location>
        <topology evidence="1">Multi-pass membrane protein</topology>
    </subcellularLocation>
</comment>
<feature type="transmembrane region" description="Helical" evidence="8">
    <location>
        <begin position="611"/>
        <end position="637"/>
    </location>
</feature>
<evidence type="ECO:0000313" key="10">
    <source>
        <dbReference type="EMBL" id="CAH3116892.1"/>
    </source>
</evidence>
<evidence type="ECO:0000313" key="11">
    <source>
        <dbReference type="Proteomes" id="UP001159405"/>
    </source>
</evidence>
<feature type="transmembrane region" description="Helical" evidence="8">
    <location>
        <begin position="258"/>
        <end position="280"/>
    </location>
</feature>
<feature type="transmembrane region" description="Helical" evidence="8">
    <location>
        <begin position="735"/>
        <end position="755"/>
    </location>
</feature>
<feature type="domain" description="G-protein coupled receptors family 1 profile" evidence="9">
    <location>
        <begin position="29"/>
        <end position="277"/>
    </location>
</feature>
<dbReference type="Proteomes" id="UP001159405">
    <property type="component" value="Unassembled WGS sequence"/>
</dbReference>
<feature type="transmembrane region" description="Helical" evidence="8">
    <location>
        <begin position="352"/>
        <end position="371"/>
    </location>
</feature>
<accession>A0ABN8NSB0</accession>
<evidence type="ECO:0000256" key="2">
    <source>
        <dbReference type="ARBA" id="ARBA00022692"/>
    </source>
</evidence>
<feature type="non-terminal residue" evidence="10">
    <location>
        <position position="862"/>
    </location>
</feature>
<keyword evidence="2 8" id="KW-0812">Transmembrane</keyword>
<feature type="transmembrane region" description="Helical" evidence="8">
    <location>
        <begin position="823"/>
        <end position="843"/>
    </location>
</feature>
<feature type="domain" description="G-protein coupled receptors family 1 profile" evidence="9">
    <location>
        <begin position="590"/>
        <end position="840"/>
    </location>
</feature>
<feature type="transmembrane region" description="Helical" evidence="8">
    <location>
        <begin position="314"/>
        <end position="340"/>
    </location>
</feature>
<feature type="transmembrane region" description="Helical" evidence="8">
    <location>
        <begin position="399"/>
        <end position="418"/>
    </location>
</feature>
<evidence type="ECO:0000256" key="3">
    <source>
        <dbReference type="ARBA" id="ARBA00022989"/>
    </source>
</evidence>
<dbReference type="PROSITE" id="PS50262">
    <property type="entry name" value="G_PROTEIN_RECEP_F1_2"/>
    <property type="match status" value="3"/>
</dbReference>
<dbReference type="Pfam" id="PF00001">
    <property type="entry name" value="7tm_1"/>
    <property type="match status" value="3"/>
</dbReference>
<protein>
    <recommendedName>
        <fullName evidence="9">G-protein coupled receptors family 1 profile domain-containing protein</fullName>
    </recommendedName>
</protein>
<evidence type="ECO:0000256" key="5">
    <source>
        <dbReference type="ARBA" id="ARBA00023136"/>
    </source>
</evidence>
<feature type="domain" description="G-protein coupled receptors family 1 profile" evidence="9">
    <location>
        <begin position="292"/>
        <end position="543"/>
    </location>
</feature>
<feature type="transmembrane region" description="Helical" evidence="8">
    <location>
        <begin position="438"/>
        <end position="458"/>
    </location>
</feature>
<feature type="transmembrane region" description="Helical" evidence="8">
    <location>
        <begin position="129"/>
        <end position="150"/>
    </location>
</feature>
<name>A0ABN8NSB0_9CNID</name>
<dbReference type="CDD" id="cd00637">
    <property type="entry name" value="7tm_classA_rhodopsin-like"/>
    <property type="match status" value="3"/>
</dbReference>
<feature type="transmembrane region" description="Helical" evidence="8">
    <location>
        <begin position="649"/>
        <end position="671"/>
    </location>
</feature>
<gene>
    <name evidence="10" type="ORF">PLOB_00025507</name>
</gene>
<dbReference type="PRINTS" id="PR00237">
    <property type="entry name" value="GPCRRHODOPSN"/>
</dbReference>
<sequence length="862" mass="99159">MATSDGFPLFVLVFLSIFYSAVSILSIVGNIWVIKTCYTTLKRRYFPVMWLLANLASADLLFIFLTFFNIISFFWRWVGGDVTCKLHGFLVEATYTVSITTLAVITYQRLKAITDPFNSRVGSWPRREFLKIILIWFLCLAVCTPLVHIYRVEIQSGDVVCVNTTWGNDGRQIYYSLHATLFFIAPLAYMIFTQTQIKRALRSRVEVISNSFIEKSNRRNKKIAKTLAALTIAFVVCWSPFMITRTLIYFHLASPGLVWRASQLLICLNAALDPLLYGYFGGNLKSGLRRLLNCNYMQRLTYQRIIKKRRFNHFTCLVANLAFADLVFIFLTIFNFVSFYSDWPGGDRTCKFHGFLVEATYTTSISTLVVISHQRLKAVIDPFEARFCRWTRMKYTKLAIIWSLCFAVCLPLVFIYRVETRNGQIICVNTTWGDIGRQIYYSLHGTLFFVVPLLYMNVTQITINRALLRRVKVVRNSVAEETNRRHRKVAKTLAALTIAFAICWSPFMITRTLINFHLTSPGIAWRASQILICVNPALDPLLYGYYGGNLKTRLQRVLRGPMAFSEEFSLITVVFGSLLYCTVFILSVVGNSWIIVVTYQRTIKKRIFNHFTCLVANLAFADLVFISLTIFNFVSFYSDWPGGDSTCKFHGFLVEATYTTSISTLVVISYQRLKAVTDPFKARFSRWTRMKYTKLAIIWSLCFAVSSPLIFIYRVETRNGQIICVTTTWGDTGRQIYYSLHGTLFFVAPLLYMNVTQVNINRALLRRVKVVRNSVAEETNRRHKKVAKTLAALTIAFAICWSPFMITRTLINFHLTSPGVAWRASQILICVNPALDPFLYGYYGGNLKIRLHRVLRGRFPRR</sequence>
<evidence type="ECO:0000256" key="4">
    <source>
        <dbReference type="ARBA" id="ARBA00023040"/>
    </source>
</evidence>
<feature type="transmembrane region" description="Helical" evidence="8">
    <location>
        <begin position="173"/>
        <end position="192"/>
    </location>
</feature>
<feature type="transmembrane region" description="Helical" evidence="8">
    <location>
        <begin position="493"/>
        <end position="514"/>
    </location>
</feature>
<keyword evidence="7" id="KW-0807">Transducer</keyword>
<dbReference type="InterPro" id="IPR000276">
    <property type="entry name" value="GPCR_Rhodpsn"/>
</dbReference>
<comment type="caution">
    <text evidence="10">The sequence shown here is derived from an EMBL/GenBank/DDBJ whole genome shotgun (WGS) entry which is preliminary data.</text>
</comment>
<dbReference type="Gene3D" id="1.20.1070.10">
    <property type="entry name" value="Rhodopsin 7-helix transmembrane proteins"/>
    <property type="match status" value="3"/>
</dbReference>
<dbReference type="EMBL" id="CALNXK010000030">
    <property type="protein sequence ID" value="CAH3116892.1"/>
    <property type="molecule type" value="Genomic_DNA"/>
</dbReference>
<evidence type="ECO:0000256" key="6">
    <source>
        <dbReference type="ARBA" id="ARBA00023170"/>
    </source>
</evidence>
<feature type="transmembrane region" description="Helical" evidence="8">
    <location>
        <begin position="568"/>
        <end position="599"/>
    </location>
</feature>